<feature type="compositionally biased region" description="Polar residues" evidence="1">
    <location>
        <begin position="187"/>
        <end position="203"/>
    </location>
</feature>
<reference evidence="2" key="1">
    <citation type="submission" date="2009-11" db="EMBL/GenBank/DDBJ databases">
        <authorList>
            <consortium name="The Broad Institute Genome Sequencing Platform"/>
            <person name="Ward D."/>
            <person name="Feldgarden M."/>
            <person name="Earl A."/>
            <person name="Young S.K."/>
            <person name="Zeng Q."/>
            <person name="Koehrsen M."/>
            <person name="Alvarado L."/>
            <person name="Berlin A."/>
            <person name="Bochicchio J."/>
            <person name="Borenstein D."/>
            <person name="Chapman S.B."/>
            <person name="Chen Z."/>
            <person name="Engels R."/>
            <person name="Freedman E."/>
            <person name="Gellesch M."/>
            <person name="Goldberg J."/>
            <person name="Griggs A."/>
            <person name="Gujja S."/>
            <person name="Heilman E."/>
            <person name="Heiman D."/>
            <person name="Hepburn T."/>
            <person name="Howarth C."/>
            <person name="Jen D."/>
            <person name="Larson L."/>
            <person name="Lewis B."/>
            <person name="Mehta T."/>
            <person name="Park D."/>
            <person name="Pearson M."/>
            <person name="Roberts A."/>
            <person name="Saif S."/>
            <person name="Shea T."/>
            <person name="Shenoy N."/>
            <person name="Sisk P."/>
            <person name="Stolte C."/>
            <person name="Sykes S."/>
            <person name="Thomson T."/>
            <person name="Walk T."/>
            <person name="White J."/>
            <person name="Yandava C."/>
            <person name="Izard J."/>
            <person name="Baranova O.V."/>
            <person name="Blanton J.M."/>
            <person name="Tanner A.C."/>
            <person name="Dewhirst F.E."/>
            <person name="Haas B."/>
            <person name="Nusbaum C."/>
            <person name="Birren B."/>
        </authorList>
    </citation>
    <scope>NUCLEOTIDE SEQUENCE [LARGE SCALE GENOMIC DNA]</scope>
    <source>
        <strain evidence="2">1-1 BBBD Race 1</strain>
    </source>
</reference>
<dbReference type="Proteomes" id="UP000005240">
    <property type="component" value="Unassembled WGS sequence"/>
</dbReference>
<evidence type="ECO:0000313" key="3">
    <source>
        <dbReference type="EnsemblFungi" id="PTTG_29239-t43_1-p1"/>
    </source>
</evidence>
<evidence type="ECO:0000256" key="1">
    <source>
        <dbReference type="SAM" id="MobiDB-lite"/>
    </source>
</evidence>
<dbReference type="AlphaFoldDB" id="A0A180G5J9"/>
<gene>
    <name evidence="2" type="ORF">PTTG_29239</name>
</gene>
<evidence type="ECO:0000313" key="2">
    <source>
        <dbReference type="EMBL" id="OAV87916.1"/>
    </source>
</evidence>
<feature type="region of interest" description="Disordered" evidence="1">
    <location>
        <begin position="183"/>
        <end position="203"/>
    </location>
</feature>
<name>A0A180G5J9_PUCT1</name>
<dbReference type="EMBL" id="ADAS02000251">
    <property type="protein sequence ID" value="OAV87916.1"/>
    <property type="molecule type" value="Genomic_DNA"/>
</dbReference>
<dbReference type="EnsemblFungi" id="PTTG_29239-t43_1">
    <property type="protein sequence ID" value="PTTG_29239-t43_1-p1"/>
    <property type="gene ID" value="PTTG_29239"/>
</dbReference>
<proteinExistence type="predicted"/>
<keyword evidence="4" id="KW-1185">Reference proteome</keyword>
<dbReference type="STRING" id="630390.A0A180G5J9"/>
<reference evidence="3 4" key="3">
    <citation type="journal article" date="2017" name="G3 (Bethesda)">
        <title>Comparative analysis highlights variable genome content of wheat rusts and divergence of the mating loci.</title>
        <authorList>
            <person name="Cuomo C.A."/>
            <person name="Bakkeren G."/>
            <person name="Khalil H.B."/>
            <person name="Panwar V."/>
            <person name="Joly D."/>
            <person name="Linning R."/>
            <person name="Sakthikumar S."/>
            <person name="Song X."/>
            <person name="Adiconis X."/>
            <person name="Fan L."/>
            <person name="Goldberg J.M."/>
            <person name="Levin J.Z."/>
            <person name="Young S."/>
            <person name="Zeng Q."/>
            <person name="Anikster Y."/>
            <person name="Bruce M."/>
            <person name="Wang M."/>
            <person name="Yin C."/>
            <person name="McCallum B."/>
            <person name="Szabo L.J."/>
            <person name="Hulbert S."/>
            <person name="Chen X."/>
            <person name="Fellers J.P."/>
        </authorList>
    </citation>
    <scope>NUCLEOTIDE SEQUENCE</scope>
    <source>
        <strain evidence="3">isolate 1-1 / race 1 (BBBD)</strain>
        <strain evidence="4">Isolate 1-1 / race 1 (BBBD)</strain>
    </source>
</reference>
<dbReference type="VEuPathDB" id="FungiDB:PTTG_29239"/>
<dbReference type="OrthoDB" id="2518989at2759"/>
<sequence>MCPRSANKFLSPSQNKQWHCPNQIDSPKLTAFGDKRNNLEPGSFIPTVTKTEHPESILVRGLFRLLHPPQRPQIVWAQLVAASVEIMAGNLFKPPQVSSIQANNHVSHGFKALSFLEAVKNLSSSFDQPRDASDDPSALAAQRLHSVDVLHKFCNFIIDVLMAYIIFQTHSFSKAPLTAAKKKANHRSNQAPTNGSTATTKSVQTAPSELVELPVDPAHQLQKYQQKQNFQPLVYFVLARQFHHQGPFRNTTHPG</sequence>
<evidence type="ECO:0000313" key="4">
    <source>
        <dbReference type="Proteomes" id="UP000005240"/>
    </source>
</evidence>
<protein>
    <submittedName>
        <fullName evidence="2 3">Uncharacterized protein</fullName>
    </submittedName>
</protein>
<reference evidence="2" key="2">
    <citation type="submission" date="2016-05" db="EMBL/GenBank/DDBJ databases">
        <title>Comparative analysis highlights variable genome content of wheat rusts and divergence of the mating loci.</title>
        <authorList>
            <person name="Cuomo C.A."/>
            <person name="Bakkeren G."/>
            <person name="Szabo L."/>
            <person name="Khalil H."/>
            <person name="Joly D."/>
            <person name="Goldberg J."/>
            <person name="Young S."/>
            <person name="Zeng Q."/>
            <person name="Fellers J."/>
        </authorList>
    </citation>
    <scope>NUCLEOTIDE SEQUENCE [LARGE SCALE GENOMIC DNA]</scope>
    <source>
        <strain evidence="2">1-1 BBBD Race 1</strain>
    </source>
</reference>
<organism evidence="2">
    <name type="scientific">Puccinia triticina (isolate 1-1 / race 1 (BBBD))</name>
    <name type="common">Brown leaf rust fungus</name>
    <dbReference type="NCBI Taxonomy" id="630390"/>
    <lineage>
        <taxon>Eukaryota</taxon>
        <taxon>Fungi</taxon>
        <taxon>Dikarya</taxon>
        <taxon>Basidiomycota</taxon>
        <taxon>Pucciniomycotina</taxon>
        <taxon>Pucciniomycetes</taxon>
        <taxon>Pucciniales</taxon>
        <taxon>Pucciniaceae</taxon>
        <taxon>Puccinia</taxon>
    </lineage>
</organism>
<reference evidence="3" key="4">
    <citation type="submission" date="2025-05" db="UniProtKB">
        <authorList>
            <consortium name="EnsemblFungi"/>
        </authorList>
    </citation>
    <scope>IDENTIFICATION</scope>
    <source>
        <strain evidence="3">isolate 1-1 / race 1 (BBBD)</strain>
    </source>
</reference>
<accession>A0A180G5J9</accession>